<organism evidence="1 2">
    <name type="scientific">Meloidogyne enterolobii</name>
    <name type="common">Root-knot nematode worm</name>
    <name type="synonym">Meloidogyne mayaguensis</name>
    <dbReference type="NCBI Taxonomy" id="390850"/>
    <lineage>
        <taxon>Eukaryota</taxon>
        <taxon>Metazoa</taxon>
        <taxon>Ecdysozoa</taxon>
        <taxon>Nematoda</taxon>
        <taxon>Chromadorea</taxon>
        <taxon>Rhabditida</taxon>
        <taxon>Tylenchina</taxon>
        <taxon>Tylenchomorpha</taxon>
        <taxon>Tylenchoidea</taxon>
        <taxon>Meloidogynidae</taxon>
        <taxon>Meloidogyninae</taxon>
        <taxon>Meloidogyne</taxon>
    </lineage>
</organism>
<name>A0A6V7WLE1_MELEN</name>
<reference evidence="1 2" key="1">
    <citation type="submission" date="2020-08" db="EMBL/GenBank/DDBJ databases">
        <authorList>
            <person name="Koutsovoulos G."/>
            <person name="Danchin GJ E."/>
        </authorList>
    </citation>
    <scope>NUCLEOTIDE SEQUENCE [LARGE SCALE GENOMIC DNA]</scope>
</reference>
<sequence>MPALNLFTLYICPLLYSKGQKGKVVVVDVYRHKYMLLTQKQPWLYSKNCFRFASCYWRQPFVILSFFVIYGGKVGT</sequence>
<protein>
    <submittedName>
        <fullName evidence="1">Uncharacterized protein</fullName>
    </submittedName>
</protein>
<gene>
    <name evidence="1" type="ORF">MENT_LOCUS40436</name>
</gene>
<dbReference type="Proteomes" id="UP000580250">
    <property type="component" value="Unassembled WGS sequence"/>
</dbReference>
<accession>A0A6V7WLE1</accession>
<evidence type="ECO:0000313" key="2">
    <source>
        <dbReference type="Proteomes" id="UP000580250"/>
    </source>
</evidence>
<dbReference type="AlphaFoldDB" id="A0A6V7WLE1"/>
<comment type="caution">
    <text evidence="1">The sequence shown here is derived from an EMBL/GenBank/DDBJ whole genome shotgun (WGS) entry which is preliminary data.</text>
</comment>
<evidence type="ECO:0000313" key="1">
    <source>
        <dbReference type="EMBL" id="CAD2187828.1"/>
    </source>
</evidence>
<dbReference type="EMBL" id="CAJEWN010000657">
    <property type="protein sequence ID" value="CAD2187828.1"/>
    <property type="molecule type" value="Genomic_DNA"/>
</dbReference>
<proteinExistence type="predicted"/>